<dbReference type="PROSITE" id="PS50966">
    <property type="entry name" value="ZF_SWIM"/>
    <property type="match status" value="1"/>
</dbReference>
<dbReference type="GO" id="GO:0008270">
    <property type="term" value="F:zinc ion binding"/>
    <property type="evidence" value="ECO:0007669"/>
    <property type="project" value="UniProtKB-KW"/>
</dbReference>
<reference evidence="3 4" key="1">
    <citation type="submission" date="2014-12" db="EMBL/GenBank/DDBJ databases">
        <title>Comparative genome analysis of Bacillus coagulans HM-08, Clostridium butyricum HM-68, Bacillus subtilis HM-66 and Bacillus licheniformis BL-09.</title>
        <authorList>
            <person name="Zhang H."/>
        </authorList>
    </citation>
    <scope>NUCLEOTIDE SEQUENCE [LARGE SCALE GENOMIC DNA]</scope>
    <source>
        <strain evidence="3 4">HM-66</strain>
    </source>
</reference>
<evidence type="ECO:0000313" key="3">
    <source>
        <dbReference type="EMBL" id="KIU05938.1"/>
    </source>
</evidence>
<organism evidence="3 4">
    <name type="scientific">Bacillus subtilis</name>
    <dbReference type="NCBI Taxonomy" id="1423"/>
    <lineage>
        <taxon>Bacteria</taxon>
        <taxon>Bacillati</taxon>
        <taxon>Bacillota</taxon>
        <taxon>Bacilli</taxon>
        <taxon>Bacillales</taxon>
        <taxon>Bacillaceae</taxon>
        <taxon>Bacillus</taxon>
    </lineage>
</organism>
<keyword evidence="1" id="KW-0863">Zinc-finger</keyword>
<dbReference type="STRING" id="483913.AN935_18280"/>
<evidence type="ECO:0000256" key="1">
    <source>
        <dbReference type="PROSITE-ProRule" id="PRU00325"/>
    </source>
</evidence>
<dbReference type="PATRIC" id="fig|1423.173.peg.4483"/>
<accession>A0A0D1IAI9</accession>
<keyword evidence="1" id="KW-0479">Metal-binding</keyword>
<dbReference type="AlphaFoldDB" id="A0A0D1IAI9"/>
<proteinExistence type="predicted"/>
<gene>
    <name evidence="3" type="ORF">SC09_contig4orf00884</name>
</gene>
<dbReference type="EMBL" id="JXBC01000013">
    <property type="protein sequence ID" value="KIU05938.1"/>
    <property type="molecule type" value="Genomic_DNA"/>
</dbReference>
<dbReference type="Proteomes" id="UP000032247">
    <property type="component" value="Unassembled WGS sequence"/>
</dbReference>
<evidence type="ECO:0000313" key="4">
    <source>
        <dbReference type="Proteomes" id="UP000032247"/>
    </source>
</evidence>
<evidence type="ECO:0000259" key="2">
    <source>
        <dbReference type="PROSITE" id="PS50966"/>
    </source>
</evidence>
<keyword evidence="1" id="KW-0862">Zinc</keyword>
<dbReference type="Pfam" id="PF04434">
    <property type="entry name" value="SWIM"/>
    <property type="match status" value="1"/>
</dbReference>
<name>A0A0D1IAI9_BACIU</name>
<dbReference type="InterPro" id="IPR007527">
    <property type="entry name" value="Znf_SWIM"/>
</dbReference>
<protein>
    <submittedName>
        <fullName evidence="3">Replication initiation protein</fullName>
    </submittedName>
</protein>
<comment type="caution">
    <text evidence="3">The sequence shown here is derived from an EMBL/GenBank/DDBJ whole genome shotgun (WGS) entry which is preliminary data.</text>
</comment>
<sequence length="536" mass="63226">MLQNMISKDDVLASAEQLKELLPYNEENVQLIKKALILYRQDSVYRLQAVSPTEVTAYVQDVVPVRITLNLFVIVKSGCSCPSGRICRHMLAVFLYVYAMFERVGTFTEHWLEREKLEESKELVRRQFQEKVLPNEESLSSWLAFFDSEFSLWQARTPEGSQNMQGLYYGYLSALKKHAPNKPELKSLYQIHSAIAVWLRMFTLIEAGKLNPEQDFYSLNPYVEQLMDTIYSSIDKLKTYALSFALDPFLDKTPDVIRPLLLKEEIFQYERIRVFGEIWSALLSRPKWVAREQEILKKEAGRRFSPELQFGRLHLEFLQKNDDVIFAEADQFPPEALPYTFQWLSEMTAKKDWKRLKTWYQQIEPIAMGYTKLDKPFKEIRDVIGELFLLLNAYVQQTNDQALFERFAAGCLPYTFTEYSHYLYEKKRYAEWIEIHSLVGFSINEMDKMMLKEIAASDPEALIPAYHREVAFFIDQKNRSSYKEAARYLKKLRTLYKKAKKQKVWERYIQLLSSHYKRLRALQEELQKGKLIDGES</sequence>
<feature type="domain" description="SWIM-type" evidence="2">
    <location>
        <begin position="71"/>
        <end position="98"/>
    </location>
</feature>